<sequence length="224" mass="24284">MSGHPQHTVGEDFGDGRAFWEGRYAESDRIWSGEPNTALVREVAELPPGRALDLGCGEGADVVWLARQGWTATGTDIAETALVRARAHAAEAGVADRTRFEQHVLGASFPEGAYDLVTASFLHSPDVSFPREAILRRAAEAVAPGGTLLVIGHAGLAPWETYEEGDPHLALHLPSPQEVLESLRLPEGEWDVLTAAEHDRVQHAPDGEAHHRRDNALKVRRHAA</sequence>
<evidence type="ECO:0000256" key="2">
    <source>
        <dbReference type="ARBA" id="ARBA00022679"/>
    </source>
</evidence>
<organism evidence="6 7">
    <name type="scientific">Streptomyces evansiae</name>
    <dbReference type="NCBI Taxonomy" id="3075535"/>
    <lineage>
        <taxon>Bacteria</taxon>
        <taxon>Bacillati</taxon>
        <taxon>Actinomycetota</taxon>
        <taxon>Actinomycetes</taxon>
        <taxon>Kitasatosporales</taxon>
        <taxon>Streptomycetaceae</taxon>
        <taxon>Streptomyces</taxon>
    </lineage>
</organism>
<dbReference type="RefSeq" id="WP_093853898.1">
    <property type="nucleotide sequence ID" value="NZ_JAVRER010000042.1"/>
</dbReference>
<dbReference type="InterPro" id="IPR029063">
    <property type="entry name" value="SAM-dependent_MTases_sf"/>
</dbReference>
<keyword evidence="1 6" id="KW-0489">Methyltransferase</keyword>
<evidence type="ECO:0000259" key="5">
    <source>
        <dbReference type="Pfam" id="PF13649"/>
    </source>
</evidence>
<keyword evidence="2 6" id="KW-0808">Transferase</keyword>
<comment type="caution">
    <text evidence="6">The sequence shown here is derived from an EMBL/GenBank/DDBJ whole genome shotgun (WGS) entry which is preliminary data.</text>
</comment>
<evidence type="ECO:0000256" key="3">
    <source>
        <dbReference type="ARBA" id="ARBA00022691"/>
    </source>
</evidence>
<protein>
    <submittedName>
        <fullName evidence="6">Class I SAM-dependent methyltransferase</fullName>
        <ecNumber evidence="6">2.1.-.-</ecNumber>
    </submittedName>
</protein>
<dbReference type="Gene3D" id="3.40.50.150">
    <property type="entry name" value="Vaccinia Virus protein VP39"/>
    <property type="match status" value="1"/>
</dbReference>
<dbReference type="InterPro" id="IPR041698">
    <property type="entry name" value="Methyltransf_25"/>
</dbReference>
<evidence type="ECO:0000256" key="4">
    <source>
        <dbReference type="SAM" id="MobiDB-lite"/>
    </source>
</evidence>
<dbReference type="EMBL" id="JAVRER010000042">
    <property type="protein sequence ID" value="MDT0418324.1"/>
    <property type="molecule type" value="Genomic_DNA"/>
</dbReference>
<dbReference type="Pfam" id="PF13649">
    <property type="entry name" value="Methyltransf_25"/>
    <property type="match status" value="1"/>
</dbReference>
<reference evidence="7" key="1">
    <citation type="submission" date="2023-07" db="EMBL/GenBank/DDBJ databases">
        <title>30 novel species of actinomycetes from the DSMZ collection.</title>
        <authorList>
            <person name="Nouioui I."/>
        </authorList>
    </citation>
    <scope>NUCLEOTIDE SEQUENCE [LARGE SCALE GENOMIC DNA]</scope>
    <source>
        <strain evidence="7">DSM 41982</strain>
    </source>
</reference>
<dbReference type="SUPFAM" id="SSF53335">
    <property type="entry name" value="S-adenosyl-L-methionine-dependent methyltransferases"/>
    <property type="match status" value="1"/>
</dbReference>
<feature type="domain" description="Methyltransferase" evidence="5">
    <location>
        <begin position="52"/>
        <end position="146"/>
    </location>
</feature>
<accession>A0ABD5EAA0</accession>
<proteinExistence type="predicted"/>
<evidence type="ECO:0000256" key="1">
    <source>
        <dbReference type="ARBA" id="ARBA00022603"/>
    </source>
</evidence>
<feature type="region of interest" description="Disordered" evidence="4">
    <location>
        <begin position="203"/>
        <end position="224"/>
    </location>
</feature>
<dbReference type="Proteomes" id="UP001183607">
    <property type="component" value="Unassembled WGS sequence"/>
</dbReference>
<dbReference type="AlphaFoldDB" id="A0ABD5EAA0"/>
<feature type="compositionally biased region" description="Basic and acidic residues" evidence="4">
    <location>
        <begin position="203"/>
        <end position="217"/>
    </location>
</feature>
<name>A0ABD5EAA0_9ACTN</name>
<dbReference type="GO" id="GO:0032259">
    <property type="term" value="P:methylation"/>
    <property type="evidence" value="ECO:0007669"/>
    <property type="project" value="UniProtKB-KW"/>
</dbReference>
<dbReference type="GO" id="GO:0008168">
    <property type="term" value="F:methyltransferase activity"/>
    <property type="evidence" value="ECO:0007669"/>
    <property type="project" value="UniProtKB-KW"/>
</dbReference>
<evidence type="ECO:0000313" key="6">
    <source>
        <dbReference type="EMBL" id="MDT0418324.1"/>
    </source>
</evidence>
<dbReference type="EC" id="2.1.-.-" evidence="6"/>
<evidence type="ECO:0000313" key="7">
    <source>
        <dbReference type="Proteomes" id="UP001183607"/>
    </source>
</evidence>
<dbReference type="CDD" id="cd02440">
    <property type="entry name" value="AdoMet_MTases"/>
    <property type="match status" value="1"/>
</dbReference>
<gene>
    <name evidence="6" type="ORF">RM574_22820</name>
</gene>
<dbReference type="PANTHER" id="PTHR43464">
    <property type="entry name" value="METHYLTRANSFERASE"/>
    <property type="match status" value="1"/>
</dbReference>
<keyword evidence="3" id="KW-0949">S-adenosyl-L-methionine</keyword>
<dbReference type="PANTHER" id="PTHR43464:SF19">
    <property type="entry name" value="UBIQUINONE BIOSYNTHESIS O-METHYLTRANSFERASE, MITOCHONDRIAL"/>
    <property type="match status" value="1"/>
</dbReference>